<dbReference type="GO" id="GO:0004497">
    <property type="term" value="F:monooxygenase activity"/>
    <property type="evidence" value="ECO:0007669"/>
    <property type="project" value="UniProtKB-KW"/>
</dbReference>
<proteinExistence type="predicted"/>
<name>A0A2V3U9F2_9HYPH</name>
<comment type="caution">
    <text evidence="2">The sequence shown here is derived from an EMBL/GenBank/DDBJ whole genome shotgun (WGS) entry which is preliminary data.</text>
</comment>
<dbReference type="Proteomes" id="UP000248021">
    <property type="component" value="Unassembled WGS sequence"/>
</dbReference>
<dbReference type="Gene3D" id="3.30.70.100">
    <property type="match status" value="1"/>
</dbReference>
<keyword evidence="3" id="KW-1185">Reference proteome</keyword>
<evidence type="ECO:0000313" key="2">
    <source>
        <dbReference type="EMBL" id="PXW60020.1"/>
    </source>
</evidence>
<dbReference type="OrthoDB" id="9812192at2"/>
<keyword evidence="2" id="KW-0503">Monooxygenase</keyword>
<gene>
    <name evidence="2" type="ORF">C7450_10470</name>
</gene>
<feature type="domain" description="ABM" evidence="1">
    <location>
        <begin position="3"/>
        <end position="92"/>
    </location>
</feature>
<evidence type="ECO:0000313" key="3">
    <source>
        <dbReference type="Proteomes" id="UP000248021"/>
    </source>
</evidence>
<dbReference type="SUPFAM" id="SSF54909">
    <property type="entry name" value="Dimeric alpha+beta barrel"/>
    <property type="match status" value="1"/>
</dbReference>
<reference evidence="2 3" key="1">
    <citation type="submission" date="2018-05" db="EMBL/GenBank/DDBJ databases">
        <title>Genomic Encyclopedia of Type Strains, Phase IV (KMG-IV): sequencing the most valuable type-strain genomes for metagenomic binning, comparative biology and taxonomic classification.</title>
        <authorList>
            <person name="Goeker M."/>
        </authorList>
    </citation>
    <scope>NUCLEOTIDE SEQUENCE [LARGE SCALE GENOMIC DNA]</scope>
    <source>
        <strain evidence="2 3">DSM 6462</strain>
    </source>
</reference>
<sequence length="109" mass="12539">MSVTYVIEFDVKPAERDRFLALLNDVLDAMRAETNFRNAVLHRDPANDAHFMLYETWANHQDVIDIELKRPYRAAWHAALPDLLQEPRRISMWEAIRSTTPAAAVPPGP</sequence>
<evidence type="ECO:0000259" key="1">
    <source>
        <dbReference type="PROSITE" id="PS51725"/>
    </source>
</evidence>
<dbReference type="PROSITE" id="PS51725">
    <property type="entry name" value="ABM"/>
    <property type="match status" value="1"/>
</dbReference>
<dbReference type="RefSeq" id="WP_110374375.1">
    <property type="nucleotide sequence ID" value="NZ_JAHBRY010000001.1"/>
</dbReference>
<accession>A0A2V3U9F2</accession>
<protein>
    <submittedName>
        <fullName evidence="2">Quinol monooxygenase YgiN</fullName>
    </submittedName>
</protein>
<keyword evidence="2" id="KW-0560">Oxidoreductase</keyword>
<organism evidence="2 3">
    <name type="scientific">Chelatococcus asaccharovorans</name>
    <dbReference type="NCBI Taxonomy" id="28210"/>
    <lineage>
        <taxon>Bacteria</taxon>
        <taxon>Pseudomonadati</taxon>
        <taxon>Pseudomonadota</taxon>
        <taxon>Alphaproteobacteria</taxon>
        <taxon>Hyphomicrobiales</taxon>
        <taxon>Chelatococcaceae</taxon>
        <taxon>Chelatococcus</taxon>
    </lineage>
</organism>
<dbReference type="EMBL" id="QJJK01000004">
    <property type="protein sequence ID" value="PXW60020.1"/>
    <property type="molecule type" value="Genomic_DNA"/>
</dbReference>
<dbReference type="Pfam" id="PF03992">
    <property type="entry name" value="ABM"/>
    <property type="match status" value="1"/>
</dbReference>
<dbReference type="InterPro" id="IPR011008">
    <property type="entry name" value="Dimeric_a/b-barrel"/>
</dbReference>
<dbReference type="AlphaFoldDB" id="A0A2V3U9F2"/>
<dbReference type="InterPro" id="IPR007138">
    <property type="entry name" value="ABM_dom"/>
</dbReference>